<evidence type="ECO:0000313" key="2">
    <source>
        <dbReference type="EMBL" id="KAF9796750.1"/>
    </source>
</evidence>
<organism evidence="2 3">
    <name type="scientific">Rhodonia placenta</name>
    <dbReference type="NCBI Taxonomy" id="104341"/>
    <lineage>
        <taxon>Eukaryota</taxon>
        <taxon>Fungi</taxon>
        <taxon>Dikarya</taxon>
        <taxon>Basidiomycota</taxon>
        <taxon>Agaricomycotina</taxon>
        <taxon>Agaricomycetes</taxon>
        <taxon>Polyporales</taxon>
        <taxon>Adustoporiaceae</taxon>
        <taxon>Rhodonia</taxon>
    </lineage>
</organism>
<sequence length="96" mass="10331">MTSCEAPRPISHPEWQRALVSGEGTGDRRQAPLGPDTALFGNRILPGTSAQSPNTLISPSTFFDVFDCAQRLLEARRGRPNASPIDLRTPPAFGGQ</sequence>
<name>A0A8H7NRH2_9APHY</name>
<gene>
    <name evidence="2" type="ORF">IEO21_10960</name>
</gene>
<proteinExistence type="predicted"/>
<dbReference type="AlphaFoldDB" id="A0A8H7NRH2"/>
<evidence type="ECO:0000313" key="3">
    <source>
        <dbReference type="Proteomes" id="UP000639403"/>
    </source>
</evidence>
<reference evidence="2" key="1">
    <citation type="submission" date="2020-11" db="EMBL/GenBank/DDBJ databases">
        <authorList>
            <person name="Koelle M."/>
            <person name="Horta M.A.C."/>
            <person name="Nowrousian M."/>
            <person name="Ohm R.A."/>
            <person name="Benz P."/>
            <person name="Pilgard A."/>
        </authorList>
    </citation>
    <scope>NUCLEOTIDE SEQUENCE</scope>
    <source>
        <strain evidence="2">FPRL280</strain>
    </source>
</reference>
<reference evidence="2" key="2">
    <citation type="journal article" name="Front. Microbiol.">
        <title>Degradative Capacity of Two Strains of Rhodonia placenta: From Phenotype to Genotype.</title>
        <authorList>
            <person name="Kolle M."/>
            <person name="Horta M.A.C."/>
            <person name="Nowrousian M."/>
            <person name="Ohm R.A."/>
            <person name="Benz J.P."/>
            <person name="Pilgard A."/>
        </authorList>
    </citation>
    <scope>NUCLEOTIDE SEQUENCE</scope>
    <source>
        <strain evidence="2">FPRL280</strain>
    </source>
</reference>
<evidence type="ECO:0000256" key="1">
    <source>
        <dbReference type="SAM" id="MobiDB-lite"/>
    </source>
</evidence>
<comment type="caution">
    <text evidence="2">The sequence shown here is derived from an EMBL/GenBank/DDBJ whole genome shotgun (WGS) entry which is preliminary data.</text>
</comment>
<dbReference type="EMBL" id="JADOXO010001288">
    <property type="protein sequence ID" value="KAF9796750.1"/>
    <property type="molecule type" value="Genomic_DNA"/>
</dbReference>
<accession>A0A8H7NRH2</accession>
<dbReference type="Proteomes" id="UP000639403">
    <property type="component" value="Unassembled WGS sequence"/>
</dbReference>
<feature type="region of interest" description="Disordered" evidence="1">
    <location>
        <begin position="77"/>
        <end position="96"/>
    </location>
</feature>
<protein>
    <submittedName>
        <fullName evidence="2">Uncharacterized protein</fullName>
    </submittedName>
</protein>